<dbReference type="PANTHER" id="PTHR12138">
    <property type="entry name" value="PRIMATE-EXPANDED PROTEIN FAMILY"/>
    <property type="match status" value="1"/>
</dbReference>
<dbReference type="PANTHER" id="PTHR12138:SF162">
    <property type="entry name" value="CHROMOSOME UNDETERMINED SCAFFOLD_275, WHOLE GENOME SHOTGUN SEQUENCE"/>
    <property type="match status" value="1"/>
</dbReference>
<dbReference type="PRINTS" id="PR02045">
    <property type="entry name" value="F138DOMAIN"/>
</dbReference>
<feature type="non-terminal residue" evidence="1">
    <location>
        <position position="1"/>
    </location>
</feature>
<organism evidence="1">
    <name type="scientific">Macaca mulatta</name>
    <name type="common">Rhesus macaque</name>
    <dbReference type="NCBI Taxonomy" id="9544"/>
    <lineage>
        <taxon>Eukaryota</taxon>
        <taxon>Metazoa</taxon>
        <taxon>Chordata</taxon>
        <taxon>Craniata</taxon>
        <taxon>Vertebrata</taxon>
        <taxon>Euteleostomi</taxon>
        <taxon>Mammalia</taxon>
        <taxon>Eutheria</taxon>
        <taxon>Euarchontoglires</taxon>
        <taxon>Primates</taxon>
        <taxon>Haplorrhini</taxon>
        <taxon>Catarrhini</taxon>
        <taxon>Cercopithecidae</taxon>
        <taxon>Cercopithecinae</taxon>
        <taxon>Macaca</taxon>
    </lineage>
</organism>
<dbReference type="AlphaFoldDB" id="G7N9R6"/>
<gene>
    <name evidence="1" type="ORF">EGK_05194</name>
</gene>
<accession>G7N9R6</accession>
<name>G7N9R6_MACMU</name>
<reference evidence="1" key="1">
    <citation type="journal article" date="2011" name="Nat. Biotechnol.">
        <title>Genome sequencing and comparison of two nonhuman primate animal models, the cynomolgus and Chinese rhesus macaques.</title>
        <authorList>
            <person name="Yan G."/>
            <person name="Zhang G."/>
            <person name="Fang X."/>
            <person name="Zhang Y."/>
            <person name="Li C."/>
            <person name="Ling F."/>
            <person name="Cooper D.N."/>
            <person name="Li Q."/>
            <person name="Li Y."/>
            <person name="van Gool A.J."/>
            <person name="Du H."/>
            <person name="Chen J."/>
            <person name="Chen R."/>
            <person name="Zhang P."/>
            <person name="Huang Z."/>
            <person name="Thompson J.R."/>
            <person name="Meng Y."/>
            <person name="Bai Y."/>
            <person name="Wang J."/>
            <person name="Zhuo M."/>
            <person name="Wang T."/>
            <person name="Huang Y."/>
            <person name="Wei L."/>
            <person name="Li J."/>
            <person name="Wang Z."/>
            <person name="Hu H."/>
            <person name="Yang P."/>
            <person name="Le L."/>
            <person name="Stenson P.D."/>
            <person name="Li B."/>
            <person name="Liu X."/>
            <person name="Ball E.V."/>
            <person name="An N."/>
            <person name="Huang Q."/>
            <person name="Zhang Y."/>
            <person name="Fan W."/>
            <person name="Zhang X."/>
            <person name="Li Y."/>
            <person name="Wang W."/>
            <person name="Katze M.G."/>
            <person name="Su B."/>
            <person name="Nielsen R."/>
            <person name="Yang H."/>
            <person name="Wang J."/>
            <person name="Wang X."/>
            <person name="Wang J."/>
        </authorList>
    </citation>
    <scope>NUCLEOTIDE SEQUENCE [LARGE SCALE GENOMIC DNA]</scope>
    <source>
        <strain evidence="1">CR-5</strain>
    </source>
</reference>
<sequence length="93" mass="10180">FFFFFFFLRWSFALSPRLECSGAISAYCNLRLPGSRHSPASASRVAGTTGARHHAWLIFLFLVEMGFHHVGQACLELLTSCDPPASASQSAGI</sequence>
<proteinExistence type="predicted"/>
<dbReference type="Proteomes" id="UP000013456">
    <property type="component" value="Chromosome 13"/>
</dbReference>
<feature type="non-terminal residue" evidence="1">
    <location>
        <position position="93"/>
    </location>
</feature>
<dbReference type="EMBL" id="CM001265">
    <property type="protein sequence ID" value="EHH22013.1"/>
    <property type="molecule type" value="Genomic_DNA"/>
</dbReference>
<evidence type="ECO:0000313" key="1">
    <source>
        <dbReference type="EMBL" id="EHH22013.1"/>
    </source>
</evidence>
<protein>
    <submittedName>
        <fullName evidence="1">Uncharacterized protein</fullName>
    </submittedName>
</protein>